<sequence>MKNMTEQEKQEIITEVKKSVMDEMKDKIVKEDTQKTLRIPREKWYGERFSHGRESAMVQAFDTPYMAWEAWDHIRRLTCLVCGVRYVRQLEGNPDAERICDEICQKIYDLRMSVGEKNGH</sequence>
<reference evidence="1 2" key="1">
    <citation type="submission" date="2009-02" db="EMBL/GenBank/DDBJ databases">
        <authorList>
            <person name="Fulton L."/>
            <person name="Clifton S."/>
            <person name="Fulton B."/>
            <person name="Xu J."/>
            <person name="Minx P."/>
            <person name="Pepin K.H."/>
            <person name="Johnson M."/>
            <person name="Bhonagiri V."/>
            <person name="Nash W.E."/>
            <person name="Mardis E.R."/>
            <person name="Wilson R.K."/>
        </authorList>
    </citation>
    <scope>NUCLEOTIDE SEQUENCE [LARGE SCALE GENOMIC DNA]</scope>
    <source>
        <strain evidence="1 2">ATCC 27758</strain>
    </source>
</reference>
<dbReference type="Proteomes" id="UP000003793">
    <property type="component" value="Unassembled WGS sequence"/>
</dbReference>
<dbReference type="RefSeq" id="WP_008375369.1">
    <property type="nucleotide sequence ID" value="NZ_CP102277.1"/>
</dbReference>
<comment type="caution">
    <text evidence="1">The sequence shown here is derived from an EMBL/GenBank/DDBJ whole genome shotgun (WGS) entry which is preliminary data.</text>
</comment>
<dbReference type="AlphaFoldDB" id="C0BC28"/>
<evidence type="ECO:0000313" key="1">
    <source>
        <dbReference type="EMBL" id="EEG89652.1"/>
    </source>
</evidence>
<organism evidence="1 2">
    <name type="scientific">Coprococcus comes ATCC 27758</name>
    <dbReference type="NCBI Taxonomy" id="470146"/>
    <lineage>
        <taxon>Bacteria</taxon>
        <taxon>Bacillati</taxon>
        <taxon>Bacillota</taxon>
        <taxon>Clostridia</taxon>
        <taxon>Lachnospirales</taxon>
        <taxon>Lachnospiraceae</taxon>
        <taxon>Coprococcus</taxon>
    </lineage>
</organism>
<name>C0BC28_9FIRM</name>
<dbReference type="HOGENOM" id="CLU_2045704_0_0_9"/>
<protein>
    <submittedName>
        <fullName evidence="1">Uncharacterized protein</fullName>
    </submittedName>
</protein>
<dbReference type="EMBL" id="ABVR01000041">
    <property type="protein sequence ID" value="EEG89652.1"/>
    <property type="molecule type" value="Genomic_DNA"/>
</dbReference>
<gene>
    <name evidence="1" type="ORF">COPCOM_02637</name>
</gene>
<dbReference type="GeneID" id="92825024"/>
<proteinExistence type="predicted"/>
<reference evidence="1 2" key="2">
    <citation type="submission" date="2009-03" db="EMBL/GenBank/DDBJ databases">
        <title>Draft genome sequence of Coprococcus comes (ATCC 27758).</title>
        <authorList>
            <person name="Sudarsanam P."/>
            <person name="Ley R."/>
            <person name="Guruge J."/>
            <person name="Turnbaugh P.J."/>
            <person name="Mahowald M."/>
            <person name="Liep D."/>
            <person name="Gordon J."/>
        </authorList>
    </citation>
    <scope>NUCLEOTIDE SEQUENCE [LARGE SCALE GENOMIC DNA]</scope>
    <source>
        <strain evidence="1 2">ATCC 27758</strain>
    </source>
</reference>
<accession>C0BC28</accession>
<evidence type="ECO:0000313" key="2">
    <source>
        <dbReference type="Proteomes" id="UP000003793"/>
    </source>
</evidence>